<accession>D4DVB5</accession>
<protein>
    <submittedName>
        <fullName evidence="1">Uncharacterized protein</fullName>
    </submittedName>
</protein>
<organism evidence="1 2">
    <name type="scientific">Neisseria elongata subsp. glycolytica ATCC 29315</name>
    <dbReference type="NCBI Taxonomy" id="546263"/>
    <lineage>
        <taxon>Bacteria</taxon>
        <taxon>Pseudomonadati</taxon>
        <taxon>Pseudomonadota</taxon>
        <taxon>Betaproteobacteria</taxon>
        <taxon>Neisseriales</taxon>
        <taxon>Neisseriaceae</taxon>
        <taxon>Neisseria</taxon>
    </lineage>
</organism>
<reference evidence="1 2" key="1">
    <citation type="submission" date="2010-02" db="EMBL/GenBank/DDBJ databases">
        <authorList>
            <person name="Weinstock G."/>
            <person name="Sodergren E."/>
            <person name="Clifton S."/>
            <person name="Fulton L."/>
            <person name="Fulton B."/>
            <person name="Courtney L."/>
            <person name="Fronick C."/>
            <person name="Harrison M."/>
            <person name="Strong C."/>
            <person name="Farmer C."/>
            <person name="Delahaunty K."/>
            <person name="Markovic C."/>
            <person name="Hall O."/>
            <person name="Minx P."/>
            <person name="Tomlinson C."/>
            <person name="Mitreva M."/>
            <person name="Nelson J."/>
            <person name="Hou S."/>
            <person name="Wollam A."/>
            <person name="Pepin K.H."/>
            <person name="Johnson M."/>
            <person name="Bhonagiri V."/>
            <person name="Zhang X."/>
            <person name="Suruliraj S."/>
            <person name="Warren W."/>
            <person name="Chinwalla A."/>
            <person name="Mardis E.R."/>
            <person name="Wilson R.K."/>
        </authorList>
    </citation>
    <scope>NUCLEOTIDE SEQUENCE [LARGE SCALE GENOMIC DNA]</scope>
    <source>
        <strain evidence="1 2">ATCC 29315</strain>
    </source>
</reference>
<sequence length="99" mass="11449">MAIPALFSVQPSCRLFPNKNRNFYLTIVHTLPMLTQARLIICNVCALCAKGRLKTFGMVFRRPLTNPASRLLAQTINFRYNRVFIIYCRTTEHIKNRGC</sequence>
<name>D4DVB5_NEIEG</name>
<dbReference type="AlphaFoldDB" id="D4DVB5"/>
<evidence type="ECO:0000313" key="2">
    <source>
        <dbReference type="Proteomes" id="UP000005536"/>
    </source>
</evidence>
<evidence type="ECO:0000313" key="1">
    <source>
        <dbReference type="EMBL" id="EFE48198.1"/>
    </source>
</evidence>
<proteinExistence type="predicted"/>
<comment type="caution">
    <text evidence="1">The sequence shown here is derived from an EMBL/GenBank/DDBJ whole genome shotgun (WGS) entry which is preliminary data.</text>
</comment>
<gene>
    <name evidence="1" type="ORF">NEIELOOT_03032</name>
</gene>
<dbReference type="Proteomes" id="UP000005536">
    <property type="component" value="Unassembled WGS sequence"/>
</dbReference>
<dbReference type="EMBL" id="ADBF01000258">
    <property type="protein sequence ID" value="EFE48198.1"/>
    <property type="molecule type" value="Genomic_DNA"/>
</dbReference>